<evidence type="ECO:0000313" key="6">
    <source>
        <dbReference type="Proteomes" id="UP000095192"/>
    </source>
</evidence>
<keyword evidence="1 3" id="KW-0547">Nucleotide-binding</keyword>
<feature type="region of interest" description="Disordered" evidence="4">
    <location>
        <begin position="258"/>
        <end position="294"/>
    </location>
</feature>
<accession>A0A1D3CXX9</accession>
<dbReference type="EMBL" id="JROU02001542">
    <property type="protein sequence ID" value="OEH76049.1"/>
    <property type="molecule type" value="Genomic_DNA"/>
</dbReference>
<protein>
    <submittedName>
        <fullName evidence="5">ADP-ribosylation factor family protein</fullName>
    </submittedName>
</protein>
<dbReference type="InterPro" id="IPR006689">
    <property type="entry name" value="Small_GTPase_ARF/SAR"/>
</dbReference>
<dbReference type="AlphaFoldDB" id="A0A1D3CXX9"/>
<dbReference type="VEuPathDB" id="ToxoDB:cyc_01388"/>
<dbReference type="Pfam" id="PF00025">
    <property type="entry name" value="Arf"/>
    <property type="match status" value="1"/>
</dbReference>
<organism evidence="5 6">
    <name type="scientific">Cyclospora cayetanensis</name>
    <dbReference type="NCBI Taxonomy" id="88456"/>
    <lineage>
        <taxon>Eukaryota</taxon>
        <taxon>Sar</taxon>
        <taxon>Alveolata</taxon>
        <taxon>Apicomplexa</taxon>
        <taxon>Conoidasida</taxon>
        <taxon>Coccidia</taxon>
        <taxon>Eucoccidiorida</taxon>
        <taxon>Eimeriorina</taxon>
        <taxon>Eimeriidae</taxon>
        <taxon>Cyclospora</taxon>
    </lineage>
</organism>
<reference evidence="5 6" key="1">
    <citation type="journal article" date="2016" name="BMC Genomics">
        <title>Comparative genomics reveals Cyclospora cayetanensis possesses coccidia-like metabolism and invasion components but unique surface antigens.</title>
        <authorList>
            <person name="Liu S."/>
            <person name="Wang L."/>
            <person name="Zheng H."/>
            <person name="Xu Z."/>
            <person name="Roellig D.M."/>
            <person name="Li N."/>
            <person name="Frace M.A."/>
            <person name="Tang K."/>
            <person name="Arrowood M.J."/>
            <person name="Moss D.M."/>
            <person name="Zhang L."/>
            <person name="Feng Y."/>
            <person name="Xiao L."/>
        </authorList>
    </citation>
    <scope>NUCLEOTIDE SEQUENCE [LARGE SCALE GENOMIC DNA]</scope>
    <source>
        <strain evidence="5 6">CHN_HEN01</strain>
    </source>
</reference>
<gene>
    <name evidence="5" type="ORF">cyc_01388</name>
</gene>
<evidence type="ECO:0000256" key="4">
    <source>
        <dbReference type="SAM" id="MobiDB-lite"/>
    </source>
</evidence>
<dbReference type="InterPro" id="IPR027417">
    <property type="entry name" value="P-loop_NTPase"/>
</dbReference>
<dbReference type="GO" id="GO:0003924">
    <property type="term" value="F:GTPase activity"/>
    <property type="evidence" value="ECO:0007669"/>
    <property type="project" value="InterPro"/>
</dbReference>
<dbReference type="SUPFAM" id="SSF52540">
    <property type="entry name" value="P-loop containing nucleoside triphosphate hydrolases"/>
    <property type="match status" value="1"/>
</dbReference>
<dbReference type="InParanoid" id="A0A1D3CXX9"/>
<keyword evidence="2 3" id="KW-0342">GTP-binding</keyword>
<evidence type="ECO:0000256" key="1">
    <source>
        <dbReference type="ARBA" id="ARBA00022741"/>
    </source>
</evidence>
<evidence type="ECO:0000313" key="5">
    <source>
        <dbReference type="EMBL" id="OEH76049.1"/>
    </source>
</evidence>
<comment type="caution">
    <text evidence="5">The sequence shown here is derived from an EMBL/GenBank/DDBJ whole genome shotgun (WGS) entry which is preliminary data.</text>
</comment>
<keyword evidence="6" id="KW-1185">Reference proteome</keyword>
<sequence>MECFSCPRATPEGFVRWSTLCWKDGYGIQTEAWGLHSYKALLWQQHPRGAKQQADEELLGATASDIEAPTAPSSRCARQGNAVEIEICDVAGSDGEQLQWQGLQRGCDCVCFSLDSASRPAALEEARRELLELFFDEHFVLHRDIPFLVLATKQDLCNAREPQDIEEFLALPEEVEQNALSGLGVSEVEQWLAAVATAAAKPNSRYWTSHVPPQRLRCDSRGSASAYDANSLSGRRDEMLGPFAVTTPPARTTTHCTSHIGAEAPTNPSVEGLASGPPPWPPSTDSRQTSAGGDPVVAASFSALLDGFSPPSEKPAGALQHQNSFEGIPLDLLAAQTLQPLPSVSGSSPLLEGL</sequence>
<name>A0A1D3CXX9_9EIME</name>
<proteinExistence type="predicted"/>
<dbReference type="Gene3D" id="3.40.50.300">
    <property type="entry name" value="P-loop containing nucleotide triphosphate hydrolases"/>
    <property type="match status" value="1"/>
</dbReference>
<evidence type="ECO:0000256" key="3">
    <source>
        <dbReference type="PIRSR" id="PIRSR606689-1"/>
    </source>
</evidence>
<evidence type="ECO:0000256" key="2">
    <source>
        <dbReference type="ARBA" id="ARBA00023134"/>
    </source>
</evidence>
<feature type="binding site" evidence="3">
    <location>
        <position position="92"/>
    </location>
    <ligand>
        <name>GTP</name>
        <dbReference type="ChEBI" id="CHEBI:37565"/>
    </ligand>
</feature>
<dbReference type="Proteomes" id="UP000095192">
    <property type="component" value="Unassembled WGS sequence"/>
</dbReference>
<dbReference type="GO" id="GO:0005525">
    <property type="term" value="F:GTP binding"/>
    <property type="evidence" value="ECO:0007669"/>
    <property type="project" value="UniProtKB-KW"/>
</dbReference>